<sequence>MQDHVLIAGANGRFGRAAAHAFGEAGWDVSLFARSEPKVMSGNMRWIRGDALDEDAIRSAAKGASLVVNAVSLPLARWSTDLPALTASILQAAYQAAATVIVPGNVYNFGQEMPELLHEDVPQLARGTLGRARVQMEKEYKAAAAKGLQTIILRAGDFIEQGQTGNWFDAQITAQIASGRVKYPGPLDAMHSWAYLPDLAHATRLLAEKRSELEHFETVGFPGFSLTGQYLIEALERICGRDLKVGTVPWNLLKLVSLFKPDFKGILEMSYLWHVPHRIDGGRFTSLLPHFRPTQIDDALRAALADRLR</sequence>
<dbReference type="RefSeq" id="WP_229954217.1">
    <property type="nucleotide sequence ID" value="NZ_BAAAEM010000002.1"/>
</dbReference>
<dbReference type="InterPro" id="IPR036291">
    <property type="entry name" value="NAD(P)-bd_dom_sf"/>
</dbReference>
<dbReference type="Gene3D" id="3.40.50.720">
    <property type="entry name" value="NAD(P)-binding Rossmann-like Domain"/>
    <property type="match status" value="1"/>
</dbReference>
<dbReference type="PANTHER" id="PTHR48079">
    <property type="entry name" value="PROTEIN YEEZ"/>
    <property type="match status" value="1"/>
</dbReference>
<evidence type="ECO:0000259" key="1">
    <source>
        <dbReference type="Pfam" id="PF01370"/>
    </source>
</evidence>
<feature type="domain" description="NAD-dependent epimerase/dehydratase" evidence="1">
    <location>
        <begin position="5"/>
        <end position="216"/>
    </location>
</feature>
<gene>
    <name evidence="2" type="ORF">GCM10009096_02280</name>
</gene>
<accession>A0ABN1A1L4</accession>
<reference evidence="2 3" key="1">
    <citation type="journal article" date="2019" name="Int. J. Syst. Evol. Microbiol.">
        <title>The Global Catalogue of Microorganisms (GCM) 10K type strain sequencing project: providing services to taxonomists for standard genome sequencing and annotation.</title>
        <authorList>
            <consortium name="The Broad Institute Genomics Platform"/>
            <consortium name="The Broad Institute Genome Sequencing Center for Infectious Disease"/>
            <person name="Wu L."/>
            <person name="Ma J."/>
        </authorList>
    </citation>
    <scope>NUCLEOTIDE SEQUENCE [LARGE SCALE GENOMIC DNA]</scope>
    <source>
        <strain evidence="2 3">JCM 14162</strain>
    </source>
</reference>
<dbReference type="InterPro" id="IPR001509">
    <property type="entry name" value="Epimerase_deHydtase"/>
</dbReference>
<name>A0ABN1A1L4_9SPHN</name>
<comment type="caution">
    <text evidence="2">The sequence shown here is derived from an EMBL/GenBank/DDBJ whole genome shotgun (WGS) entry which is preliminary data.</text>
</comment>
<protein>
    <submittedName>
        <fullName evidence="2">NAD(P)H-binding protein</fullName>
    </submittedName>
</protein>
<dbReference type="SUPFAM" id="SSF51735">
    <property type="entry name" value="NAD(P)-binding Rossmann-fold domains"/>
    <property type="match status" value="1"/>
</dbReference>
<dbReference type="Pfam" id="PF01370">
    <property type="entry name" value="Epimerase"/>
    <property type="match status" value="1"/>
</dbReference>
<keyword evidence="3" id="KW-1185">Reference proteome</keyword>
<dbReference type="PANTHER" id="PTHR48079:SF6">
    <property type="entry name" value="NAD(P)-BINDING DOMAIN-CONTAINING PROTEIN-RELATED"/>
    <property type="match status" value="1"/>
</dbReference>
<dbReference type="InterPro" id="IPR051783">
    <property type="entry name" value="NAD(P)-dependent_oxidoreduct"/>
</dbReference>
<dbReference type="Proteomes" id="UP001500713">
    <property type="component" value="Unassembled WGS sequence"/>
</dbReference>
<dbReference type="EMBL" id="BAAAEM010000002">
    <property type="protein sequence ID" value="GAA0465257.1"/>
    <property type="molecule type" value="Genomic_DNA"/>
</dbReference>
<organism evidence="2 3">
    <name type="scientific">Parasphingorhabdus litoris</name>
    <dbReference type="NCBI Taxonomy" id="394733"/>
    <lineage>
        <taxon>Bacteria</taxon>
        <taxon>Pseudomonadati</taxon>
        <taxon>Pseudomonadota</taxon>
        <taxon>Alphaproteobacteria</taxon>
        <taxon>Sphingomonadales</taxon>
        <taxon>Sphingomonadaceae</taxon>
        <taxon>Parasphingorhabdus</taxon>
    </lineage>
</organism>
<proteinExistence type="predicted"/>
<evidence type="ECO:0000313" key="3">
    <source>
        <dbReference type="Proteomes" id="UP001500713"/>
    </source>
</evidence>
<evidence type="ECO:0000313" key="2">
    <source>
        <dbReference type="EMBL" id="GAA0465257.1"/>
    </source>
</evidence>